<keyword evidence="7" id="KW-1185">Reference proteome</keyword>
<keyword evidence="4" id="KW-0788">Thiol protease</keyword>
<dbReference type="InterPro" id="IPR000064">
    <property type="entry name" value="NLP_P60_dom"/>
</dbReference>
<evidence type="ECO:0000259" key="5">
    <source>
        <dbReference type="Pfam" id="PF00877"/>
    </source>
</evidence>
<comment type="caution">
    <text evidence="6">The sequence shown here is derived from an EMBL/GenBank/DDBJ whole genome shotgun (WGS) entry which is preliminary data.</text>
</comment>
<evidence type="ECO:0000313" key="7">
    <source>
        <dbReference type="Proteomes" id="UP001281447"/>
    </source>
</evidence>
<dbReference type="Gene3D" id="3.90.1720.10">
    <property type="entry name" value="endopeptidase domain like (from Nostoc punctiforme)"/>
    <property type="match status" value="1"/>
</dbReference>
<dbReference type="Proteomes" id="UP001281447">
    <property type="component" value="Unassembled WGS sequence"/>
</dbReference>
<keyword evidence="2" id="KW-0645">Protease</keyword>
<dbReference type="InterPro" id="IPR038765">
    <property type="entry name" value="Papain-like_cys_pep_sf"/>
</dbReference>
<proteinExistence type="inferred from homology"/>
<dbReference type="PANTHER" id="PTHR47053:SF3">
    <property type="entry name" value="GAMMA-D-GLUTAMYL-L-LYSINE DIPEPTIDYL-PEPTIDASE"/>
    <property type="match status" value="1"/>
</dbReference>
<evidence type="ECO:0000256" key="4">
    <source>
        <dbReference type="ARBA" id="ARBA00022807"/>
    </source>
</evidence>
<feature type="domain" description="NlpC/P60" evidence="5">
    <location>
        <begin position="5"/>
        <end position="56"/>
    </location>
</feature>
<evidence type="ECO:0000256" key="2">
    <source>
        <dbReference type="ARBA" id="ARBA00022670"/>
    </source>
</evidence>
<name>A0ABU5C4F7_9BACI</name>
<dbReference type="PANTHER" id="PTHR47053">
    <property type="entry name" value="MUREIN DD-ENDOPEPTIDASE MEPH-RELATED"/>
    <property type="match status" value="1"/>
</dbReference>
<dbReference type="SUPFAM" id="SSF54001">
    <property type="entry name" value="Cysteine proteinases"/>
    <property type="match status" value="1"/>
</dbReference>
<evidence type="ECO:0000256" key="3">
    <source>
        <dbReference type="ARBA" id="ARBA00022801"/>
    </source>
</evidence>
<dbReference type="EMBL" id="JAWDIP010000003">
    <property type="protein sequence ID" value="MDY0394217.1"/>
    <property type="molecule type" value="Genomic_DNA"/>
</dbReference>
<comment type="similarity">
    <text evidence="1">Belongs to the peptidase C40 family.</text>
</comment>
<dbReference type="InterPro" id="IPR051202">
    <property type="entry name" value="Peptidase_C40"/>
</dbReference>
<organism evidence="6 7">
    <name type="scientific">Tigheibacillus halophilus</name>
    <dbReference type="NCBI Taxonomy" id="361280"/>
    <lineage>
        <taxon>Bacteria</taxon>
        <taxon>Bacillati</taxon>
        <taxon>Bacillota</taxon>
        <taxon>Bacilli</taxon>
        <taxon>Bacillales</taxon>
        <taxon>Bacillaceae</taxon>
        <taxon>Tigheibacillus</taxon>
    </lineage>
</organism>
<evidence type="ECO:0000313" key="6">
    <source>
        <dbReference type="EMBL" id="MDY0394217.1"/>
    </source>
</evidence>
<dbReference type="Pfam" id="PF00877">
    <property type="entry name" value="NLPC_P60"/>
    <property type="match status" value="1"/>
</dbReference>
<sequence>MICFFFAHEAGKGSIHHVGIYAGNGNMLHAPQTGKGIEIISLAGSKYEPELCTIRRYWKKES</sequence>
<reference evidence="6 7" key="1">
    <citation type="submission" date="2023-10" db="EMBL/GenBank/DDBJ databases">
        <title>Virgibacillus halophilus 5B73C genome.</title>
        <authorList>
            <person name="Miliotis G."/>
            <person name="Sengupta P."/>
            <person name="Hameed A."/>
            <person name="Chuvochina M."/>
            <person name="Mcdonagh F."/>
            <person name="Simpson A.C."/>
            <person name="Singh N.K."/>
            <person name="Rekha P.D."/>
            <person name="Raman K."/>
            <person name="Hugenholtz P."/>
            <person name="Venkateswaran K."/>
        </authorList>
    </citation>
    <scope>NUCLEOTIDE SEQUENCE [LARGE SCALE GENOMIC DNA]</scope>
    <source>
        <strain evidence="6 7">5B73C</strain>
    </source>
</reference>
<protein>
    <submittedName>
        <fullName evidence="6">NlpC/P60 family protein</fullName>
    </submittedName>
</protein>
<gene>
    <name evidence="6" type="ORF">RWE15_06620</name>
</gene>
<evidence type="ECO:0000256" key="1">
    <source>
        <dbReference type="ARBA" id="ARBA00007074"/>
    </source>
</evidence>
<keyword evidence="3" id="KW-0378">Hydrolase</keyword>
<accession>A0ABU5C4F7</accession>